<dbReference type="RefSeq" id="WP_069518730.1">
    <property type="nucleotide sequence ID" value="NZ_CP049331.1"/>
</dbReference>
<keyword evidence="3" id="KW-1185">Reference proteome</keyword>
<protein>
    <submittedName>
        <fullName evidence="2">Uncharacterized protein</fullName>
    </submittedName>
</protein>
<feature type="transmembrane region" description="Helical" evidence="1">
    <location>
        <begin position="120"/>
        <end position="147"/>
    </location>
</feature>
<evidence type="ECO:0000313" key="3">
    <source>
        <dbReference type="Proteomes" id="UP000503003"/>
    </source>
</evidence>
<organism evidence="2 3">
    <name type="scientific">Vibrio ziniensis</name>
    <dbReference type="NCBI Taxonomy" id="2711221"/>
    <lineage>
        <taxon>Bacteria</taxon>
        <taxon>Pseudomonadati</taxon>
        <taxon>Pseudomonadota</taxon>
        <taxon>Gammaproteobacteria</taxon>
        <taxon>Vibrionales</taxon>
        <taxon>Vibrionaceae</taxon>
        <taxon>Vibrio</taxon>
    </lineage>
</organism>
<dbReference type="AlphaFoldDB" id="A0A6G7CKW7"/>
<dbReference type="KEGG" id="vzi:G5S32_12340"/>
<feature type="transmembrane region" description="Helical" evidence="1">
    <location>
        <begin position="82"/>
        <end position="100"/>
    </location>
</feature>
<keyword evidence="1" id="KW-0472">Membrane</keyword>
<feature type="transmembrane region" description="Helical" evidence="1">
    <location>
        <begin position="35"/>
        <end position="62"/>
    </location>
</feature>
<evidence type="ECO:0000313" key="2">
    <source>
        <dbReference type="EMBL" id="QIH42724.1"/>
    </source>
</evidence>
<reference evidence="2 3" key="1">
    <citation type="submission" date="2020-02" db="EMBL/GenBank/DDBJ databases">
        <title>A complete genome of a marine bacterium Vibrio sp. ZWAL4003 isolated from the mangrove sediment with the ability to degrade polysaccharides.</title>
        <authorList>
            <person name="Wu J."/>
            <person name="Qu W."/>
            <person name="Zeng R."/>
        </authorList>
    </citation>
    <scope>NUCLEOTIDE SEQUENCE [LARGE SCALE GENOMIC DNA]</scope>
    <source>
        <strain evidence="2 3">ZWAL4003</strain>
    </source>
</reference>
<dbReference type="EMBL" id="CP049331">
    <property type="protein sequence ID" value="QIH42724.1"/>
    <property type="molecule type" value="Genomic_DNA"/>
</dbReference>
<proteinExistence type="predicted"/>
<keyword evidence="1" id="KW-1133">Transmembrane helix</keyword>
<keyword evidence="1" id="KW-0812">Transmembrane</keyword>
<sequence length="163" mass="17426">MFKTLTITGIIFAISLALSSSNEVAYKVLESATPGILGAILGGLTAGVSVIFSVLITAAAQVGSAEKFQKFIPFLSKLKQDMLILVACLVVSLLLPYLRVTGVPLLVYPEHNLVPDRDAFFTAVQLAAIIFSVAIIVEVINVMFALVSNMPKLLIRSDKSSDQ</sequence>
<gene>
    <name evidence="2" type="ORF">G5S32_12340</name>
</gene>
<accession>A0A6G7CKW7</accession>
<name>A0A6G7CKW7_9VIBR</name>
<dbReference type="Proteomes" id="UP000503003">
    <property type="component" value="Chromosome 1"/>
</dbReference>
<evidence type="ECO:0000256" key="1">
    <source>
        <dbReference type="SAM" id="Phobius"/>
    </source>
</evidence>